<keyword evidence="3" id="KW-1185">Reference proteome</keyword>
<dbReference type="EMBL" id="PTJC01000006">
    <property type="protein sequence ID" value="PPK85785.1"/>
    <property type="molecule type" value="Genomic_DNA"/>
</dbReference>
<dbReference type="RefSeq" id="WP_104420273.1">
    <property type="nucleotide sequence ID" value="NZ_PTJC01000006.1"/>
</dbReference>
<feature type="domain" description="Serine aminopeptidase S33" evidence="1">
    <location>
        <begin position="220"/>
        <end position="270"/>
    </location>
</feature>
<protein>
    <recommendedName>
        <fullName evidence="1">Serine aminopeptidase S33 domain-containing protein</fullName>
    </recommendedName>
</protein>
<proteinExistence type="predicted"/>
<name>A0A2S6I3P3_9BACT</name>
<dbReference type="Gene3D" id="3.40.50.1820">
    <property type="entry name" value="alpha/beta hydrolase"/>
    <property type="match status" value="1"/>
</dbReference>
<gene>
    <name evidence="2" type="ORF">CLV84_2692</name>
</gene>
<dbReference type="Proteomes" id="UP000237662">
    <property type="component" value="Unassembled WGS sequence"/>
</dbReference>
<dbReference type="InterPro" id="IPR029058">
    <property type="entry name" value="AB_hydrolase_fold"/>
</dbReference>
<dbReference type="InterPro" id="IPR022742">
    <property type="entry name" value="Hydrolase_4"/>
</dbReference>
<comment type="caution">
    <text evidence="2">The sequence shown here is derived from an EMBL/GenBank/DDBJ whole genome shotgun (WGS) entry which is preliminary data.</text>
</comment>
<evidence type="ECO:0000313" key="2">
    <source>
        <dbReference type="EMBL" id="PPK85785.1"/>
    </source>
</evidence>
<dbReference type="Pfam" id="PF12146">
    <property type="entry name" value="Hydrolase_4"/>
    <property type="match status" value="2"/>
</dbReference>
<sequence length="291" mass="32663">MLWLFLLFLGLLLIFACFSWLPKRIVQPRRRLINLDPGDLGYKFEEGHIATANGLMLSSFYVPATVPARGNLVILHGKDSAKELYLEYLPQLVPYGYNVLLYDARAHGRSGGRMTTFGYHEWQDVVEAVRYLRYLSPGLPTGVFGHSMGGAVALQAMARTGEIDFGIVESAFAHLGDITHAYACRETGVSLPRPVTDALLDRAERIAEFRHREVEPERAAVAVWQPVLVIHGEEDRSIDVDNGRRLYAALASTDKELYVIPGAGHDDITEIGGETYFRRLRLFLRSVCERD</sequence>
<dbReference type="PANTHER" id="PTHR43358">
    <property type="entry name" value="ALPHA/BETA-HYDROLASE"/>
    <property type="match status" value="1"/>
</dbReference>
<organism evidence="2 3">
    <name type="scientific">Neolewinella xylanilytica</name>
    <dbReference type="NCBI Taxonomy" id="1514080"/>
    <lineage>
        <taxon>Bacteria</taxon>
        <taxon>Pseudomonadati</taxon>
        <taxon>Bacteroidota</taxon>
        <taxon>Saprospiria</taxon>
        <taxon>Saprospirales</taxon>
        <taxon>Lewinellaceae</taxon>
        <taxon>Neolewinella</taxon>
    </lineage>
</organism>
<evidence type="ECO:0000313" key="3">
    <source>
        <dbReference type="Proteomes" id="UP000237662"/>
    </source>
</evidence>
<reference evidence="2 3" key="1">
    <citation type="submission" date="2018-02" db="EMBL/GenBank/DDBJ databases">
        <title>Genomic Encyclopedia of Archaeal and Bacterial Type Strains, Phase II (KMG-II): from individual species to whole genera.</title>
        <authorList>
            <person name="Goeker M."/>
        </authorList>
    </citation>
    <scope>NUCLEOTIDE SEQUENCE [LARGE SCALE GENOMIC DNA]</scope>
    <source>
        <strain evidence="2 3">DSM 29526</strain>
    </source>
</reference>
<dbReference type="InterPro" id="IPR052920">
    <property type="entry name" value="DNA-binding_regulatory"/>
</dbReference>
<feature type="domain" description="Serine aminopeptidase S33" evidence="1">
    <location>
        <begin position="68"/>
        <end position="171"/>
    </location>
</feature>
<dbReference type="AlphaFoldDB" id="A0A2S6I3P3"/>
<dbReference type="OrthoDB" id="9812921at2"/>
<accession>A0A2S6I3P3</accession>
<dbReference type="PANTHER" id="PTHR43358:SF4">
    <property type="entry name" value="ALPHA_BETA HYDROLASE FOLD-1 DOMAIN-CONTAINING PROTEIN"/>
    <property type="match status" value="1"/>
</dbReference>
<dbReference type="SUPFAM" id="SSF53474">
    <property type="entry name" value="alpha/beta-Hydrolases"/>
    <property type="match status" value="1"/>
</dbReference>
<evidence type="ECO:0000259" key="1">
    <source>
        <dbReference type="Pfam" id="PF12146"/>
    </source>
</evidence>